<evidence type="ECO:0000313" key="2">
    <source>
        <dbReference type="EMBL" id="NUU04590.1"/>
    </source>
</evidence>
<organism evidence="2 3">
    <name type="scientific">Herbaspirillum robiniae</name>
    <dbReference type="NCBI Taxonomy" id="2014887"/>
    <lineage>
        <taxon>Bacteria</taxon>
        <taxon>Pseudomonadati</taxon>
        <taxon>Pseudomonadota</taxon>
        <taxon>Betaproteobacteria</taxon>
        <taxon>Burkholderiales</taxon>
        <taxon>Oxalobacteraceae</taxon>
        <taxon>Herbaspirillum</taxon>
    </lineage>
</organism>
<dbReference type="EMBL" id="JABFMT010000049">
    <property type="protein sequence ID" value="NUU04590.1"/>
    <property type="molecule type" value="Genomic_DNA"/>
</dbReference>
<keyword evidence="3" id="KW-1185">Reference proteome</keyword>
<sequence>MPLGCTQRPVPAASYCSGPNAAYAVQSLPAGFPSPAFDYAAAPLDLSQYLADRVACTFLFDVVGWSMHLAGIHDGDKVVIDRSVPPHTGDIVVAIVKDELAIKRLFWTGAAYELHPDSPDYQPIRFKDDEVLQVFGVVVGVVREVHR</sequence>
<name>A0ABX2M2I6_9BURK</name>
<dbReference type="Pfam" id="PF00717">
    <property type="entry name" value="Peptidase_S24"/>
    <property type="match status" value="1"/>
</dbReference>
<dbReference type="PANTHER" id="PTHR33516:SF2">
    <property type="entry name" value="LEXA REPRESSOR-RELATED"/>
    <property type="match status" value="1"/>
</dbReference>
<dbReference type="CDD" id="cd06529">
    <property type="entry name" value="S24_LexA-like"/>
    <property type="match status" value="1"/>
</dbReference>
<dbReference type="InterPro" id="IPR036286">
    <property type="entry name" value="LexA/Signal_pep-like_sf"/>
</dbReference>
<dbReference type="Proteomes" id="UP000536746">
    <property type="component" value="Unassembled WGS sequence"/>
</dbReference>
<dbReference type="NCBIfam" id="NF007621">
    <property type="entry name" value="PRK10276.1"/>
    <property type="match status" value="1"/>
</dbReference>
<accession>A0ABX2M2I6</accession>
<dbReference type="SUPFAM" id="SSF51306">
    <property type="entry name" value="LexA/Signal peptidase"/>
    <property type="match status" value="1"/>
</dbReference>
<evidence type="ECO:0000259" key="1">
    <source>
        <dbReference type="Pfam" id="PF00717"/>
    </source>
</evidence>
<dbReference type="Gene3D" id="2.10.109.10">
    <property type="entry name" value="Umud Fragment, subunit A"/>
    <property type="match status" value="1"/>
</dbReference>
<evidence type="ECO:0000313" key="3">
    <source>
        <dbReference type="Proteomes" id="UP000536746"/>
    </source>
</evidence>
<dbReference type="PANTHER" id="PTHR33516">
    <property type="entry name" value="LEXA REPRESSOR"/>
    <property type="match status" value="1"/>
</dbReference>
<comment type="caution">
    <text evidence="2">The sequence shown here is derived from an EMBL/GenBank/DDBJ whole genome shotgun (WGS) entry which is preliminary data.</text>
</comment>
<dbReference type="InterPro" id="IPR039418">
    <property type="entry name" value="LexA-like"/>
</dbReference>
<feature type="domain" description="Peptidase S24/S26A/S26B/S26C" evidence="1">
    <location>
        <begin position="26"/>
        <end position="139"/>
    </location>
</feature>
<gene>
    <name evidence="2" type="ORF">HNO84_23525</name>
</gene>
<reference evidence="2 3" key="1">
    <citation type="journal article" date="2020" name="Front. Plant Sci.">
        <title>Isolation of Rhizosphere Bacteria That Improve Quality and Water Stress Tolerance in Greenhouse Ornamentals.</title>
        <authorList>
            <person name="Nordstedt N.P."/>
            <person name="Jones M.L."/>
        </authorList>
    </citation>
    <scope>NUCLEOTIDE SEQUENCE [LARGE SCALE GENOMIC DNA]</scope>
    <source>
        <strain evidence="2 3">C6C2</strain>
    </source>
</reference>
<dbReference type="InterPro" id="IPR050077">
    <property type="entry name" value="LexA_repressor"/>
</dbReference>
<dbReference type="InterPro" id="IPR015927">
    <property type="entry name" value="Peptidase_S24_S26A/B/C"/>
</dbReference>
<protein>
    <submittedName>
        <fullName evidence="2">S24 family peptidase</fullName>
    </submittedName>
</protein>
<proteinExistence type="predicted"/>